<dbReference type="AlphaFoldDB" id="I3SES6"/>
<dbReference type="EMBL" id="BT138973">
    <property type="protein sequence ID" value="AFK38768.1"/>
    <property type="molecule type" value="mRNA"/>
</dbReference>
<dbReference type="InterPro" id="IPR012442">
    <property type="entry name" value="DUF1645_plant"/>
</dbReference>
<evidence type="ECO:0008006" key="2">
    <source>
        <dbReference type="Google" id="ProtNLM"/>
    </source>
</evidence>
<proteinExistence type="evidence at transcript level"/>
<sequence>MQNQQQNEETSSTMDSFLCPSFSTYSSNNINDVVQKVANENDTSNTQNDNDDFEFVAFHNHRRNDVFPIFNHDGNERRNSDAAEISNSLKKLLIGDEKQRNHDGGGRRRNSDVAEISNSLKKLFIGNEKEERNRVPSSELEDDLDSIPAETYCLWTPNSSPMNSPKSPITSPVASPMNSLCKCKKSNSTGSSSSSSSSSRWKFLSLLRRSKSDGKESLNLLTPVKKENLKKLNSGEKNVAGKKIPVTEKKTPATVSAMEVFYRRKKESRVKSYLPYKKELIGFSVGFNANIGRGFPLHV</sequence>
<dbReference type="Pfam" id="PF07816">
    <property type="entry name" value="DUF1645"/>
    <property type="match status" value="1"/>
</dbReference>
<name>I3SES6_MEDTR</name>
<dbReference type="ExpressionAtlas" id="I3SES6">
    <property type="expression patterns" value="differential"/>
</dbReference>
<organism evidence="1">
    <name type="scientific">Medicago truncatula</name>
    <name type="common">Barrel medic</name>
    <name type="synonym">Medicago tribuloides</name>
    <dbReference type="NCBI Taxonomy" id="3880"/>
    <lineage>
        <taxon>Eukaryota</taxon>
        <taxon>Viridiplantae</taxon>
        <taxon>Streptophyta</taxon>
        <taxon>Embryophyta</taxon>
        <taxon>Tracheophyta</taxon>
        <taxon>Spermatophyta</taxon>
        <taxon>Magnoliopsida</taxon>
        <taxon>eudicotyledons</taxon>
        <taxon>Gunneridae</taxon>
        <taxon>Pentapetalae</taxon>
        <taxon>rosids</taxon>
        <taxon>fabids</taxon>
        <taxon>Fabales</taxon>
        <taxon>Fabaceae</taxon>
        <taxon>Papilionoideae</taxon>
        <taxon>50 kb inversion clade</taxon>
        <taxon>NPAAA clade</taxon>
        <taxon>Hologalegina</taxon>
        <taxon>IRL clade</taxon>
        <taxon>Trifolieae</taxon>
        <taxon>Medicago</taxon>
    </lineage>
</organism>
<dbReference type="PANTHER" id="PTHR33095:SF129">
    <property type="entry name" value="DUF1645 FAMILY PROTEIN"/>
    <property type="match status" value="1"/>
</dbReference>
<accession>I3SES6</accession>
<protein>
    <recommendedName>
        <fullName evidence="2">DUF1645 family protein</fullName>
    </recommendedName>
</protein>
<dbReference type="PANTHER" id="PTHR33095">
    <property type="entry name" value="OS07G0619500 PROTEIN"/>
    <property type="match status" value="1"/>
</dbReference>
<evidence type="ECO:0000313" key="1">
    <source>
        <dbReference type="EMBL" id="AFK38768.1"/>
    </source>
</evidence>
<reference evidence="1" key="1">
    <citation type="submission" date="2012-05" db="EMBL/GenBank/DDBJ databases">
        <authorList>
            <person name="Krishnakumar V."/>
            <person name="Cheung F."/>
            <person name="Xiao Y."/>
            <person name="Chan A."/>
            <person name="Moskal W.A."/>
            <person name="Town C.D."/>
        </authorList>
    </citation>
    <scope>NUCLEOTIDE SEQUENCE</scope>
</reference>